<dbReference type="Gene3D" id="2.60.40.10">
    <property type="entry name" value="Immunoglobulins"/>
    <property type="match status" value="2"/>
</dbReference>
<dbReference type="PANTHER" id="PTHR47633:SF4">
    <property type="entry name" value="MYOPALLADIN ISOFORM X1"/>
    <property type="match status" value="1"/>
</dbReference>
<evidence type="ECO:0000256" key="2">
    <source>
        <dbReference type="ARBA" id="ARBA00023319"/>
    </source>
</evidence>
<evidence type="ECO:0000256" key="1">
    <source>
        <dbReference type="ARBA" id="ARBA00022737"/>
    </source>
</evidence>
<dbReference type="InterPro" id="IPR013783">
    <property type="entry name" value="Ig-like_fold"/>
</dbReference>
<feature type="domain" description="Ig-like" evidence="3">
    <location>
        <begin position="1"/>
        <end position="46"/>
    </location>
</feature>
<dbReference type="CTD" id="20214158"/>
<protein>
    <recommendedName>
        <fullName evidence="3">Ig-like domain-containing protein</fullName>
    </recommendedName>
</protein>
<gene>
    <name evidence="5" type="primary">20214158</name>
    <name evidence="4" type="ORF">HELRODRAFT_68149</name>
</gene>
<dbReference type="InterPro" id="IPR013098">
    <property type="entry name" value="Ig_I-set"/>
</dbReference>
<sequence length="161" mass="18361">RWFKNGQEIYHGEKYNFLNDDQGVIRLIIQRISKDDDGYYVCMFANLYVCEFVCLRVCIISPQINIDQLPKVIEVRSGKGIRLDIPYVGTPLPTAIWLKNGIPLINGGPLRIQQTKERCTLLVDESVRGDSGTYELRLTNNSGEVSAEVSIKVICKLIFFF</sequence>
<proteinExistence type="predicted"/>
<dbReference type="GeneID" id="20214158"/>
<keyword evidence="2" id="KW-0393">Immunoglobulin domain</keyword>
<organism evidence="5 6">
    <name type="scientific">Helobdella robusta</name>
    <name type="common">Californian leech</name>
    <dbReference type="NCBI Taxonomy" id="6412"/>
    <lineage>
        <taxon>Eukaryota</taxon>
        <taxon>Metazoa</taxon>
        <taxon>Spiralia</taxon>
        <taxon>Lophotrochozoa</taxon>
        <taxon>Annelida</taxon>
        <taxon>Clitellata</taxon>
        <taxon>Hirudinea</taxon>
        <taxon>Rhynchobdellida</taxon>
        <taxon>Glossiphoniidae</taxon>
        <taxon>Helobdella</taxon>
    </lineage>
</organism>
<evidence type="ECO:0000313" key="4">
    <source>
        <dbReference type="EMBL" id="ESN96064.1"/>
    </source>
</evidence>
<evidence type="ECO:0000259" key="3">
    <source>
        <dbReference type="PROSITE" id="PS50835"/>
    </source>
</evidence>
<dbReference type="AlphaFoldDB" id="T1FZB0"/>
<keyword evidence="1" id="KW-0677">Repeat</keyword>
<dbReference type="RefSeq" id="XP_009025193.1">
    <property type="nucleotide sequence ID" value="XM_009026945.1"/>
</dbReference>
<dbReference type="KEGG" id="hro:HELRODRAFT_68149"/>
<accession>T1FZB0</accession>
<keyword evidence="6" id="KW-1185">Reference proteome</keyword>
<dbReference type="STRING" id="6412.T1FZB0"/>
<evidence type="ECO:0000313" key="6">
    <source>
        <dbReference type="Proteomes" id="UP000015101"/>
    </source>
</evidence>
<dbReference type="SUPFAM" id="SSF48726">
    <property type="entry name" value="Immunoglobulin"/>
    <property type="match status" value="2"/>
</dbReference>
<dbReference type="OrthoDB" id="6154713at2759"/>
<dbReference type="InterPro" id="IPR007110">
    <property type="entry name" value="Ig-like_dom"/>
</dbReference>
<dbReference type="HOGENOM" id="CLU_1647926_0_0_1"/>
<name>T1FZB0_HELRO</name>
<dbReference type="PROSITE" id="PS50835">
    <property type="entry name" value="IG_LIKE"/>
    <property type="match status" value="1"/>
</dbReference>
<dbReference type="Pfam" id="PF07679">
    <property type="entry name" value="I-set"/>
    <property type="match status" value="2"/>
</dbReference>
<dbReference type="FunFam" id="2.60.40.10:FF:000031">
    <property type="entry name" value="Myosin-binding protein C, slow type"/>
    <property type="match status" value="1"/>
</dbReference>
<reference evidence="5" key="3">
    <citation type="submission" date="2015-06" db="UniProtKB">
        <authorList>
            <consortium name="EnsemblMetazoa"/>
        </authorList>
    </citation>
    <scope>IDENTIFICATION</scope>
</reference>
<reference evidence="6" key="1">
    <citation type="submission" date="2012-12" db="EMBL/GenBank/DDBJ databases">
        <authorList>
            <person name="Hellsten U."/>
            <person name="Grimwood J."/>
            <person name="Chapman J.A."/>
            <person name="Shapiro H."/>
            <person name="Aerts A."/>
            <person name="Otillar R.P."/>
            <person name="Terry A.Y."/>
            <person name="Boore J.L."/>
            <person name="Simakov O."/>
            <person name="Marletaz F."/>
            <person name="Cho S.-J."/>
            <person name="Edsinger-Gonzales E."/>
            <person name="Havlak P."/>
            <person name="Kuo D.-H."/>
            <person name="Larsson T."/>
            <person name="Lv J."/>
            <person name="Arendt D."/>
            <person name="Savage R."/>
            <person name="Osoegawa K."/>
            <person name="de Jong P."/>
            <person name="Lindberg D.R."/>
            <person name="Seaver E.C."/>
            <person name="Weisblat D.A."/>
            <person name="Putnam N.H."/>
            <person name="Grigoriev I.V."/>
            <person name="Rokhsar D.S."/>
        </authorList>
    </citation>
    <scope>NUCLEOTIDE SEQUENCE</scope>
</reference>
<dbReference type="InterPro" id="IPR036179">
    <property type="entry name" value="Ig-like_dom_sf"/>
</dbReference>
<dbReference type="EMBL" id="KB097495">
    <property type="protein sequence ID" value="ESN96064.1"/>
    <property type="molecule type" value="Genomic_DNA"/>
</dbReference>
<dbReference type="Proteomes" id="UP000015101">
    <property type="component" value="Unassembled WGS sequence"/>
</dbReference>
<dbReference type="EMBL" id="AMQM01001289">
    <property type="status" value="NOT_ANNOTATED_CDS"/>
    <property type="molecule type" value="Genomic_DNA"/>
</dbReference>
<reference evidence="4 6" key="2">
    <citation type="journal article" date="2013" name="Nature">
        <title>Insights into bilaterian evolution from three spiralian genomes.</title>
        <authorList>
            <person name="Simakov O."/>
            <person name="Marletaz F."/>
            <person name="Cho S.J."/>
            <person name="Edsinger-Gonzales E."/>
            <person name="Havlak P."/>
            <person name="Hellsten U."/>
            <person name="Kuo D.H."/>
            <person name="Larsson T."/>
            <person name="Lv J."/>
            <person name="Arendt D."/>
            <person name="Savage R."/>
            <person name="Osoegawa K."/>
            <person name="de Jong P."/>
            <person name="Grimwood J."/>
            <person name="Chapman J.A."/>
            <person name="Shapiro H."/>
            <person name="Aerts A."/>
            <person name="Otillar R.P."/>
            <person name="Terry A.Y."/>
            <person name="Boore J.L."/>
            <person name="Grigoriev I.V."/>
            <person name="Lindberg D.R."/>
            <person name="Seaver E.C."/>
            <person name="Weisblat D.A."/>
            <person name="Putnam N.H."/>
            <person name="Rokhsar D.S."/>
        </authorList>
    </citation>
    <scope>NUCLEOTIDE SEQUENCE</scope>
</reference>
<evidence type="ECO:0000313" key="5">
    <source>
        <dbReference type="EnsemblMetazoa" id="HelroP68149"/>
    </source>
</evidence>
<dbReference type="InParanoid" id="T1FZB0"/>
<dbReference type="EnsemblMetazoa" id="HelroT68149">
    <property type="protein sequence ID" value="HelroP68149"/>
    <property type="gene ID" value="HelroG68149"/>
</dbReference>
<dbReference type="PANTHER" id="PTHR47633">
    <property type="entry name" value="IMMUNOGLOBULIN"/>
    <property type="match status" value="1"/>
</dbReference>
<dbReference type="eggNOG" id="ENOG502QPYI">
    <property type="taxonomic scope" value="Eukaryota"/>
</dbReference>